<dbReference type="Gene3D" id="1.10.260.40">
    <property type="entry name" value="lambda repressor-like DNA-binding domains"/>
    <property type="match status" value="1"/>
</dbReference>
<dbReference type="InterPro" id="IPR010982">
    <property type="entry name" value="Lambda_DNA-bd_dom_sf"/>
</dbReference>
<comment type="caution">
    <text evidence="1">The sequence shown here is derived from an EMBL/GenBank/DDBJ whole genome shotgun (WGS) entry which is preliminary data.</text>
</comment>
<dbReference type="GO" id="GO:0003677">
    <property type="term" value="F:DNA binding"/>
    <property type="evidence" value="ECO:0007669"/>
    <property type="project" value="InterPro"/>
</dbReference>
<protein>
    <submittedName>
        <fullName evidence="1">Uncharacterized protein</fullName>
    </submittedName>
</protein>
<keyword evidence="2" id="KW-1185">Reference proteome</keyword>
<dbReference type="OrthoDB" id="7358102at2"/>
<name>C4GJU6_9NEIS</name>
<reference evidence="1" key="1">
    <citation type="submission" date="2009-04" db="EMBL/GenBank/DDBJ databases">
        <authorList>
            <person name="Weinstock G."/>
            <person name="Sodergren E."/>
            <person name="Clifton S."/>
            <person name="Fulton L."/>
            <person name="Fulton B."/>
            <person name="Courtney L."/>
            <person name="Fronick C."/>
            <person name="Harrison M."/>
            <person name="Strong C."/>
            <person name="Farmer C."/>
            <person name="Delahaunty K."/>
            <person name="Markovic C."/>
            <person name="Hall O."/>
            <person name="Minx P."/>
            <person name="Tomlinson C."/>
            <person name="Mitreva M."/>
            <person name="Nelson J."/>
            <person name="Hou S."/>
            <person name="Wollam A."/>
            <person name="Pepin K.H."/>
            <person name="Johnson M."/>
            <person name="Bhonagiri V."/>
            <person name="Nash W.E."/>
            <person name="Warren W."/>
            <person name="Chinwalla A."/>
            <person name="Mardis E.R."/>
            <person name="Wilson R.K."/>
        </authorList>
    </citation>
    <scope>NUCLEOTIDE SEQUENCE [LARGE SCALE GENOMIC DNA]</scope>
    <source>
        <strain evidence="1">ATCC 51147</strain>
    </source>
</reference>
<evidence type="ECO:0000313" key="1">
    <source>
        <dbReference type="EMBL" id="EEP68068.1"/>
    </source>
</evidence>
<dbReference type="STRING" id="629741.GCWU000324_02319"/>
<gene>
    <name evidence="1" type="ORF">GCWU000324_02319</name>
</gene>
<dbReference type="AlphaFoldDB" id="C4GJU6"/>
<evidence type="ECO:0000313" key="2">
    <source>
        <dbReference type="Proteomes" id="UP000003009"/>
    </source>
</evidence>
<sequence length="102" mass="11023">MNEGWFALLKARIAAASLRQVAAELGYSGTTLSLIVHGKYAGKTDRVAAAVAARYETVACPYQGKTIPLHECRSTAQGKAPTHNPMKMQQWLACQKCAKRCG</sequence>
<accession>C4GJU6</accession>
<proteinExistence type="predicted"/>
<dbReference type="Proteomes" id="UP000003009">
    <property type="component" value="Unassembled WGS sequence"/>
</dbReference>
<organism evidence="1 2">
    <name type="scientific">Kingella oralis ATCC 51147</name>
    <dbReference type="NCBI Taxonomy" id="629741"/>
    <lineage>
        <taxon>Bacteria</taxon>
        <taxon>Pseudomonadati</taxon>
        <taxon>Pseudomonadota</taxon>
        <taxon>Betaproteobacteria</taxon>
        <taxon>Neisseriales</taxon>
        <taxon>Neisseriaceae</taxon>
        <taxon>Kingella</taxon>
    </lineage>
</organism>
<dbReference type="EMBL" id="ACJW02000003">
    <property type="protein sequence ID" value="EEP68068.1"/>
    <property type="molecule type" value="Genomic_DNA"/>
</dbReference>
<dbReference type="HOGENOM" id="CLU_147807_1_0_4"/>